<dbReference type="CDD" id="cd09917">
    <property type="entry name" value="F-box_SF"/>
    <property type="match status" value="1"/>
</dbReference>
<proteinExistence type="predicted"/>
<reference evidence="3" key="2">
    <citation type="submission" date="2019-07" db="EMBL/GenBank/DDBJ databases">
        <authorList>
            <person name="Yang Y."/>
            <person name="Bocs S."/>
            <person name="Baudouin L."/>
        </authorList>
    </citation>
    <scope>NUCLEOTIDE SEQUENCE</scope>
    <source>
        <tissue evidence="3">Spear leaf of Hainan Tall coconut</tissue>
    </source>
</reference>
<evidence type="ECO:0000313" key="3">
    <source>
        <dbReference type="EMBL" id="KAG1347319.1"/>
    </source>
</evidence>
<dbReference type="Proteomes" id="UP000797356">
    <property type="component" value="Chromosome 6"/>
</dbReference>
<evidence type="ECO:0000259" key="2">
    <source>
        <dbReference type="Pfam" id="PF03478"/>
    </source>
</evidence>
<dbReference type="InterPro" id="IPR005174">
    <property type="entry name" value="KIB1-4_b-propeller"/>
</dbReference>
<dbReference type="InterPro" id="IPR050942">
    <property type="entry name" value="F-box_BR-signaling"/>
</dbReference>
<gene>
    <name evidence="3" type="ORF">COCNU_06G011480</name>
</gene>
<dbReference type="Pfam" id="PF00646">
    <property type="entry name" value="F-box"/>
    <property type="match status" value="1"/>
</dbReference>
<dbReference type="PANTHER" id="PTHR44259">
    <property type="entry name" value="OS07G0183000 PROTEIN-RELATED"/>
    <property type="match status" value="1"/>
</dbReference>
<sequence>MASSSSKRRVEEEGPHWSHLPTDLLELIAKKLVLIADYIHFRAVCKSWRSAALPANLRPQPPLLLLPYCCLTDVRPFFSLATNSVRTLSIPESYGQVILASSHGWLLMLRGTALSLLNPVTRAQIWLPPPTDFYLPGRSATQGGGRNSISFIWNASLFSSPSSRAHDCVIIIMVHNWSSGKRHVHFCRLGDSFWTELKTDSPAPLDSVVYDDGRFYTLDIDGIVTVYAAAATCKSIFSVPPPIAAAKFLLVKASETELLLLARDSSFLDPSFLYRDYDVKEDLKLFKLDLSGRLLRWSVIESIEDKALFSAEDHCSMICVSDFPGFREDCMYFEAPYDIFQRFKSKFHHIEVLNLKDGSHEFIWCGWEKPSNDSMKPIWFAPSLC</sequence>
<keyword evidence="4" id="KW-1185">Reference proteome</keyword>
<feature type="domain" description="F-box" evidence="1">
    <location>
        <begin position="17"/>
        <end position="52"/>
    </location>
</feature>
<dbReference type="InterPro" id="IPR001810">
    <property type="entry name" value="F-box_dom"/>
</dbReference>
<accession>A0A8K0N3C7</accession>
<dbReference type="PANTHER" id="PTHR44259:SF114">
    <property type="entry name" value="OS06G0707300 PROTEIN"/>
    <property type="match status" value="1"/>
</dbReference>
<comment type="caution">
    <text evidence="3">The sequence shown here is derived from an EMBL/GenBank/DDBJ whole genome shotgun (WGS) entry which is preliminary data.</text>
</comment>
<dbReference type="EMBL" id="CM017877">
    <property type="protein sequence ID" value="KAG1347319.1"/>
    <property type="molecule type" value="Genomic_DNA"/>
</dbReference>
<protein>
    <submittedName>
        <fullName evidence="3">F-box protein SKIP23</fullName>
    </submittedName>
</protein>
<dbReference type="SUPFAM" id="SSF81383">
    <property type="entry name" value="F-box domain"/>
    <property type="match status" value="1"/>
</dbReference>
<evidence type="ECO:0000313" key="4">
    <source>
        <dbReference type="Proteomes" id="UP000797356"/>
    </source>
</evidence>
<name>A0A8K0N3C7_COCNU</name>
<dbReference type="Gene3D" id="1.20.1280.50">
    <property type="match status" value="1"/>
</dbReference>
<dbReference type="OrthoDB" id="747475at2759"/>
<organism evidence="3 4">
    <name type="scientific">Cocos nucifera</name>
    <name type="common">Coconut palm</name>
    <dbReference type="NCBI Taxonomy" id="13894"/>
    <lineage>
        <taxon>Eukaryota</taxon>
        <taxon>Viridiplantae</taxon>
        <taxon>Streptophyta</taxon>
        <taxon>Embryophyta</taxon>
        <taxon>Tracheophyta</taxon>
        <taxon>Spermatophyta</taxon>
        <taxon>Magnoliopsida</taxon>
        <taxon>Liliopsida</taxon>
        <taxon>Arecaceae</taxon>
        <taxon>Arecoideae</taxon>
        <taxon>Cocoseae</taxon>
        <taxon>Attaleinae</taxon>
        <taxon>Cocos</taxon>
    </lineage>
</organism>
<feature type="domain" description="KIB1-4 beta-propeller" evidence="2">
    <location>
        <begin position="77"/>
        <end position="338"/>
    </location>
</feature>
<dbReference type="InterPro" id="IPR036047">
    <property type="entry name" value="F-box-like_dom_sf"/>
</dbReference>
<reference evidence="3" key="1">
    <citation type="journal article" date="2017" name="Gigascience">
        <title>The genome draft of coconut (Cocos nucifera).</title>
        <authorList>
            <person name="Xiao Y."/>
            <person name="Xu P."/>
            <person name="Fan H."/>
            <person name="Baudouin L."/>
            <person name="Xia W."/>
            <person name="Bocs S."/>
            <person name="Xu J."/>
            <person name="Li Q."/>
            <person name="Guo A."/>
            <person name="Zhou L."/>
            <person name="Li J."/>
            <person name="Wu Y."/>
            <person name="Ma Z."/>
            <person name="Armero A."/>
            <person name="Issali A.E."/>
            <person name="Liu N."/>
            <person name="Peng M."/>
            <person name="Yang Y."/>
        </authorList>
    </citation>
    <scope>NUCLEOTIDE SEQUENCE</scope>
    <source>
        <tissue evidence="3">Spear leaf of Hainan Tall coconut</tissue>
    </source>
</reference>
<dbReference type="Pfam" id="PF03478">
    <property type="entry name" value="Beta-prop_KIB1-4"/>
    <property type="match status" value="1"/>
</dbReference>
<dbReference type="AlphaFoldDB" id="A0A8K0N3C7"/>
<evidence type="ECO:0000259" key="1">
    <source>
        <dbReference type="Pfam" id="PF00646"/>
    </source>
</evidence>